<keyword evidence="3" id="KW-0804">Transcription</keyword>
<keyword evidence="4" id="KW-0539">Nucleus</keyword>
<organism evidence="9 10">
    <name type="scientific">Abrus precatorius</name>
    <name type="common">Indian licorice</name>
    <name type="synonym">Glycine abrus</name>
    <dbReference type="NCBI Taxonomy" id="3816"/>
    <lineage>
        <taxon>Eukaryota</taxon>
        <taxon>Viridiplantae</taxon>
        <taxon>Streptophyta</taxon>
        <taxon>Embryophyta</taxon>
        <taxon>Tracheophyta</taxon>
        <taxon>Spermatophyta</taxon>
        <taxon>Magnoliopsida</taxon>
        <taxon>eudicotyledons</taxon>
        <taxon>Gunneridae</taxon>
        <taxon>Pentapetalae</taxon>
        <taxon>rosids</taxon>
        <taxon>fabids</taxon>
        <taxon>Fabales</taxon>
        <taxon>Fabaceae</taxon>
        <taxon>Papilionoideae</taxon>
        <taxon>50 kb inversion clade</taxon>
        <taxon>NPAAA clade</taxon>
        <taxon>indigoferoid/millettioid clade</taxon>
        <taxon>Abreae</taxon>
        <taxon>Abrus</taxon>
    </lineage>
</organism>
<evidence type="ECO:0000256" key="6">
    <source>
        <dbReference type="SAM" id="MobiDB-lite"/>
    </source>
</evidence>
<feature type="compositionally biased region" description="Polar residues" evidence="6">
    <location>
        <begin position="221"/>
        <end position="246"/>
    </location>
</feature>
<evidence type="ECO:0000313" key="10">
    <source>
        <dbReference type="RefSeq" id="XP_027343360.1"/>
    </source>
</evidence>
<gene>
    <name evidence="10" type="primary">LOC113855930</name>
</gene>
<keyword evidence="9" id="KW-1185">Reference proteome</keyword>
<proteinExistence type="predicted"/>
<keyword evidence="7" id="KW-0472">Membrane</keyword>
<keyword evidence="5" id="KW-0175">Coiled coil</keyword>
<accession>A0A8B8KHS7</accession>
<reference evidence="9" key="1">
    <citation type="journal article" date="2019" name="Toxins">
        <title>Detection of Abrin-Like and Prepropulchellin-Like Toxin Genes and Transcripts Using Whole Genome Sequencing and Full-Length Transcript Sequencing of Abrus precatorius.</title>
        <authorList>
            <person name="Hovde B.T."/>
            <person name="Daligault H.E."/>
            <person name="Hanschen E.R."/>
            <person name="Kunde Y.A."/>
            <person name="Johnson M.B."/>
            <person name="Starkenburg S.R."/>
            <person name="Johnson S.L."/>
        </authorList>
    </citation>
    <scope>NUCLEOTIDE SEQUENCE [LARGE SCALE GENOMIC DNA]</scope>
</reference>
<dbReference type="AlphaFoldDB" id="A0A8B8KHS7"/>
<protein>
    <submittedName>
        <fullName evidence="10">NAC domain-containing protein 40</fullName>
    </submittedName>
</protein>
<evidence type="ECO:0000256" key="1">
    <source>
        <dbReference type="ARBA" id="ARBA00023015"/>
    </source>
</evidence>
<feature type="compositionally biased region" description="Low complexity" evidence="6">
    <location>
        <begin position="208"/>
        <end position="220"/>
    </location>
</feature>
<sequence>MEVVSKEAQMSIAASSMFPGFRFCPTDEELISYYLRKKLDGHEESVQVISEVELCKYEPWDLPAKSFIQSDNEWFFFSPRGRKYPNGSQSKRATECGYWKATGKERNVKSGSNVIGTKRTLVFHLGRAPKGERTEWIMHEYCINDKSQDSLVICRLKRNMEFRLSDAPNRASSSQRHPVNSHESDYAISEGGIDPRGVCEQDKEVGCSSKRSSSSYGSPSMEQIDSVSESNQRQPNEPTLTESSGQPKVDEEDCYAEILKDDIIKLDESSISREGQTRSQDPAQMHPSQGTAQRRIRLRIGNPKHSPAKVRFPSTMQSSKSTFFTTMTNRLVLFAFFAFTLIALYFLSLLSGLKRFNYYGNWLYGNQVEEGELFGIWVDYVYDHYTGFLQLEVSFKLDGDGMFGTMSRPMLLVFLLLVLIITSQFEWKQQLVADVDSNPSLSQKQHQISKPEETVKEKIILVQEKTIRRLNELVRHLQEQLQQCRGSNGTTNGTLSPLAERILELERQQILED</sequence>
<dbReference type="GO" id="GO:0003677">
    <property type="term" value="F:DNA binding"/>
    <property type="evidence" value="ECO:0007669"/>
    <property type="project" value="UniProtKB-KW"/>
</dbReference>
<evidence type="ECO:0000313" key="9">
    <source>
        <dbReference type="Proteomes" id="UP000694853"/>
    </source>
</evidence>
<dbReference type="GO" id="GO:0006355">
    <property type="term" value="P:regulation of DNA-templated transcription"/>
    <property type="evidence" value="ECO:0007669"/>
    <property type="project" value="InterPro"/>
</dbReference>
<name>A0A8B8KHS7_ABRPR</name>
<feature type="compositionally biased region" description="Polar residues" evidence="6">
    <location>
        <begin position="272"/>
        <end position="292"/>
    </location>
</feature>
<dbReference type="Pfam" id="PF02365">
    <property type="entry name" value="NAM"/>
    <property type="match status" value="1"/>
</dbReference>
<evidence type="ECO:0000256" key="5">
    <source>
        <dbReference type="SAM" id="Coils"/>
    </source>
</evidence>
<dbReference type="PANTHER" id="PTHR31744:SF210">
    <property type="entry name" value="NAC DOMAIN-CONTAINING PROTEIN 86-LIKE"/>
    <property type="match status" value="1"/>
</dbReference>
<dbReference type="Gene3D" id="2.170.150.80">
    <property type="entry name" value="NAC domain"/>
    <property type="match status" value="1"/>
</dbReference>
<dbReference type="SUPFAM" id="SSF101941">
    <property type="entry name" value="NAC domain"/>
    <property type="match status" value="1"/>
</dbReference>
<dbReference type="Proteomes" id="UP000694853">
    <property type="component" value="Unplaced"/>
</dbReference>
<feature type="domain" description="NAC" evidence="8">
    <location>
        <begin position="17"/>
        <end position="159"/>
    </location>
</feature>
<keyword evidence="7" id="KW-0812">Transmembrane</keyword>
<feature type="transmembrane region" description="Helical" evidence="7">
    <location>
        <begin position="401"/>
        <end position="421"/>
    </location>
</feature>
<dbReference type="RefSeq" id="XP_027343360.1">
    <property type="nucleotide sequence ID" value="XM_027487559.1"/>
</dbReference>
<dbReference type="PANTHER" id="PTHR31744">
    <property type="entry name" value="PROTEIN CUP-SHAPED COTYLEDON 2-RELATED"/>
    <property type="match status" value="1"/>
</dbReference>
<keyword evidence="1" id="KW-0805">Transcription regulation</keyword>
<evidence type="ECO:0000259" key="8">
    <source>
        <dbReference type="PROSITE" id="PS51005"/>
    </source>
</evidence>
<keyword evidence="2" id="KW-0238">DNA-binding</keyword>
<feature type="coiled-coil region" evidence="5">
    <location>
        <begin position="460"/>
        <end position="487"/>
    </location>
</feature>
<dbReference type="InterPro" id="IPR003441">
    <property type="entry name" value="NAC-dom"/>
</dbReference>
<feature type="transmembrane region" description="Helical" evidence="7">
    <location>
        <begin position="331"/>
        <end position="353"/>
    </location>
</feature>
<evidence type="ECO:0000256" key="7">
    <source>
        <dbReference type="SAM" id="Phobius"/>
    </source>
</evidence>
<dbReference type="KEGG" id="aprc:113855930"/>
<keyword evidence="7" id="KW-1133">Transmembrane helix</keyword>
<evidence type="ECO:0000256" key="3">
    <source>
        <dbReference type="ARBA" id="ARBA00023163"/>
    </source>
</evidence>
<dbReference type="PROSITE" id="PS51005">
    <property type="entry name" value="NAC"/>
    <property type="match status" value="1"/>
</dbReference>
<evidence type="ECO:0000256" key="2">
    <source>
        <dbReference type="ARBA" id="ARBA00023125"/>
    </source>
</evidence>
<feature type="region of interest" description="Disordered" evidence="6">
    <location>
        <begin position="269"/>
        <end position="295"/>
    </location>
</feature>
<dbReference type="GeneID" id="113855930"/>
<dbReference type="OrthoDB" id="1935348at2759"/>
<feature type="region of interest" description="Disordered" evidence="6">
    <location>
        <begin position="167"/>
        <end position="248"/>
    </location>
</feature>
<reference evidence="10" key="2">
    <citation type="submission" date="2025-08" db="UniProtKB">
        <authorList>
            <consortium name="RefSeq"/>
        </authorList>
    </citation>
    <scope>IDENTIFICATION</scope>
    <source>
        <tissue evidence="10">Young leaves</tissue>
    </source>
</reference>
<evidence type="ECO:0000256" key="4">
    <source>
        <dbReference type="ARBA" id="ARBA00023242"/>
    </source>
</evidence>
<dbReference type="InterPro" id="IPR036093">
    <property type="entry name" value="NAC_dom_sf"/>
</dbReference>